<keyword evidence="3" id="KW-0407">Ion channel</keyword>
<feature type="transmembrane region" description="Helical" evidence="4">
    <location>
        <begin position="48"/>
        <end position="67"/>
    </location>
</feature>
<comment type="caution">
    <text evidence="5">The sequence shown here is derived from an EMBL/GenBank/DDBJ whole genome shotgun (WGS) entry which is preliminary data.</text>
</comment>
<dbReference type="PANTHER" id="PTHR10117:SF54">
    <property type="entry name" value="TRANSIENT RECEPTOR POTENTIAL-GAMMA PROTEIN"/>
    <property type="match status" value="1"/>
</dbReference>
<dbReference type="InterPro" id="IPR002153">
    <property type="entry name" value="TRPC_channel"/>
</dbReference>
<proteinExistence type="predicted"/>
<evidence type="ECO:0000313" key="5">
    <source>
        <dbReference type="EMBL" id="CAH3190121.1"/>
    </source>
</evidence>
<sequence length="207" mass="23395">MGILNDRNRIEFETAKTLIAHPYSQIMLNTIAYKGSGKWNQLSLKTKFLLMMLYTLFMPLCMLGYMFTPPNRLGKKMETPLCKLMSQASYVLCFLFLLAMSAFQDKYDSFLSLTPLTVIIGIWVVGIIVQEIKQAMFQGIHVEFSAFKTDENSEITMVTGQILFAVYSLASILVVLNLLIAMLNNSYKKVDGSPNFAFHEPAPDLTC</sequence>
<evidence type="ECO:0000313" key="6">
    <source>
        <dbReference type="Proteomes" id="UP001159405"/>
    </source>
</evidence>
<evidence type="ECO:0000256" key="1">
    <source>
        <dbReference type="ARBA" id="ARBA00022448"/>
    </source>
</evidence>
<dbReference type="Proteomes" id="UP001159405">
    <property type="component" value="Unassembled WGS sequence"/>
</dbReference>
<feature type="transmembrane region" description="Helical" evidence="4">
    <location>
        <begin position="110"/>
        <end position="129"/>
    </location>
</feature>
<keyword evidence="2" id="KW-0406">Ion transport</keyword>
<evidence type="ECO:0000256" key="2">
    <source>
        <dbReference type="ARBA" id="ARBA00023065"/>
    </source>
</evidence>
<accession>A0ABN8SHF8</accession>
<name>A0ABN8SHF8_9CNID</name>
<feature type="transmembrane region" description="Helical" evidence="4">
    <location>
        <begin position="162"/>
        <end position="183"/>
    </location>
</feature>
<dbReference type="EMBL" id="CALNXK010000816">
    <property type="protein sequence ID" value="CAH3190121.1"/>
    <property type="molecule type" value="Genomic_DNA"/>
</dbReference>
<keyword evidence="6" id="KW-1185">Reference proteome</keyword>
<keyword evidence="1" id="KW-0813">Transport</keyword>
<reference evidence="5 6" key="1">
    <citation type="submission" date="2022-05" db="EMBL/GenBank/DDBJ databases">
        <authorList>
            <consortium name="Genoscope - CEA"/>
            <person name="William W."/>
        </authorList>
    </citation>
    <scope>NUCLEOTIDE SEQUENCE [LARGE SCALE GENOMIC DNA]</scope>
</reference>
<keyword evidence="4" id="KW-1133">Transmembrane helix</keyword>
<keyword evidence="4" id="KW-0472">Membrane</keyword>
<keyword evidence="4" id="KW-0812">Transmembrane</keyword>
<feature type="transmembrane region" description="Helical" evidence="4">
    <location>
        <begin position="87"/>
        <end position="103"/>
    </location>
</feature>
<organism evidence="5 6">
    <name type="scientific">Porites lobata</name>
    <dbReference type="NCBI Taxonomy" id="104759"/>
    <lineage>
        <taxon>Eukaryota</taxon>
        <taxon>Metazoa</taxon>
        <taxon>Cnidaria</taxon>
        <taxon>Anthozoa</taxon>
        <taxon>Hexacorallia</taxon>
        <taxon>Scleractinia</taxon>
        <taxon>Fungiina</taxon>
        <taxon>Poritidae</taxon>
        <taxon>Porites</taxon>
    </lineage>
</organism>
<protein>
    <submittedName>
        <fullName evidence="5">Uncharacterized protein</fullName>
    </submittedName>
</protein>
<dbReference type="PANTHER" id="PTHR10117">
    <property type="entry name" value="TRANSIENT RECEPTOR POTENTIAL CHANNEL"/>
    <property type="match status" value="1"/>
</dbReference>
<evidence type="ECO:0000256" key="4">
    <source>
        <dbReference type="SAM" id="Phobius"/>
    </source>
</evidence>
<evidence type="ECO:0000256" key="3">
    <source>
        <dbReference type="ARBA" id="ARBA00023303"/>
    </source>
</evidence>
<gene>
    <name evidence="5" type="ORF">PLOB_00046224</name>
</gene>